<dbReference type="AlphaFoldDB" id="A0A366DIC7"/>
<accession>A0A366DIC7</accession>
<organism evidence="2 3">
    <name type="scientific">Pseudochrobactrum asaccharolyticum</name>
    <dbReference type="NCBI Taxonomy" id="354351"/>
    <lineage>
        <taxon>Bacteria</taxon>
        <taxon>Pseudomonadati</taxon>
        <taxon>Pseudomonadota</taxon>
        <taxon>Alphaproteobacteria</taxon>
        <taxon>Hyphomicrobiales</taxon>
        <taxon>Brucellaceae</taxon>
        <taxon>Pseudochrobactrum</taxon>
    </lineage>
</organism>
<evidence type="ECO:0000313" key="3">
    <source>
        <dbReference type="Proteomes" id="UP000252893"/>
    </source>
</evidence>
<dbReference type="GO" id="GO:0003677">
    <property type="term" value="F:DNA binding"/>
    <property type="evidence" value="ECO:0007669"/>
    <property type="project" value="InterPro"/>
</dbReference>
<dbReference type="InterPro" id="IPR016032">
    <property type="entry name" value="Sig_transdc_resp-reg_C-effctor"/>
</dbReference>
<dbReference type="CDD" id="cd06170">
    <property type="entry name" value="LuxR_C_like"/>
    <property type="match status" value="1"/>
</dbReference>
<dbReference type="Gene3D" id="3.40.50.2300">
    <property type="match status" value="1"/>
</dbReference>
<sequence length="235" mass="25989">MQYRAASEGVGECQMMIAEHNLEQRLVLICKSNLDRECLRHSLLNTGLRLPVVCFDSAEGGDIETARINAAVLLLHIGARKVTDPDVSAEIKALKADWDPVPVILLSEREDWEQVVCAVELGVRGFIPTSVGVKICVEAVHLAMAGGIFIPATCITAKSQPQKTSHHDLSGLFTAREIQVIHLLRQGKANKTIAYELTMSESTVKVHMHNIMKKFGATNRTEVAYKLNNIYQNLF</sequence>
<name>A0A366DIC7_9HYPH</name>
<dbReference type="SUPFAM" id="SSF46894">
    <property type="entry name" value="C-terminal effector domain of the bipartite response regulators"/>
    <property type="match status" value="1"/>
</dbReference>
<dbReference type="PRINTS" id="PR00038">
    <property type="entry name" value="HTHLUXR"/>
</dbReference>
<dbReference type="SMART" id="SM00421">
    <property type="entry name" value="HTH_LUXR"/>
    <property type="match status" value="1"/>
</dbReference>
<dbReference type="InterPro" id="IPR011006">
    <property type="entry name" value="CheY-like_superfamily"/>
</dbReference>
<dbReference type="PROSITE" id="PS00622">
    <property type="entry name" value="HTH_LUXR_1"/>
    <property type="match status" value="1"/>
</dbReference>
<dbReference type="Proteomes" id="UP000252893">
    <property type="component" value="Unassembled WGS sequence"/>
</dbReference>
<dbReference type="RefSeq" id="WP_245416670.1">
    <property type="nucleotide sequence ID" value="NZ_JBHEEG010000016.1"/>
</dbReference>
<reference evidence="2 3" key="1">
    <citation type="submission" date="2018-06" db="EMBL/GenBank/DDBJ databases">
        <title>Genomic Encyclopedia of Type Strains, Phase IV (KMG-IV): sequencing the most valuable type-strain genomes for metagenomic binning, comparative biology and taxonomic classification.</title>
        <authorList>
            <person name="Goeker M."/>
        </authorList>
    </citation>
    <scope>NUCLEOTIDE SEQUENCE [LARGE SCALE GENOMIC DNA]</scope>
    <source>
        <strain evidence="2 3">DSM 25619</strain>
    </source>
</reference>
<dbReference type="PANTHER" id="PTHR45566:SF1">
    <property type="entry name" value="HTH-TYPE TRANSCRIPTIONAL REGULATOR YHJB-RELATED"/>
    <property type="match status" value="1"/>
</dbReference>
<feature type="domain" description="HTH luxR-type" evidence="1">
    <location>
        <begin position="166"/>
        <end position="231"/>
    </location>
</feature>
<dbReference type="Pfam" id="PF00196">
    <property type="entry name" value="GerE"/>
    <property type="match status" value="1"/>
</dbReference>
<dbReference type="EMBL" id="QNRH01000017">
    <property type="protein sequence ID" value="RBO88998.1"/>
    <property type="molecule type" value="Genomic_DNA"/>
</dbReference>
<dbReference type="InterPro" id="IPR051015">
    <property type="entry name" value="EvgA-like"/>
</dbReference>
<evidence type="ECO:0000313" key="2">
    <source>
        <dbReference type="EMBL" id="RBO88998.1"/>
    </source>
</evidence>
<keyword evidence="3" id="KW-1185">Reference proteome</keyword>
<protein>
    <submittedName>
        <fullName evidence="2">LuxR family transcriptional regulator</fullName>
    </submittedName>
</protein>
<proteinExistence type="predicted"/>
<evidence type="ECO:0000259" key="1">
    <source>
        <dbReference type="PROSITE" id="PS50043"/>
    </source>
</evidence>
<gene>
    <name evidence="2" type="ORF">DFR47_1174</name>
</gene>
<dbReference type="GO" id="GO:0006355">
    <property type="term" value="P:regulation of DNA-templated transcription"/>
    <property type="evidence" value="ECO:0007669"/>
    <property type="project" value="InterPro"/>
</dbReference>
<comment type="caution">
    <text evidence="2">The sequence shown here is derived from an EMBL/GenBank/DDBJ whole genome shotgun (WGS) entry which is preliminary data.</text>
</comment>
<dbReference type="SUPFAM" id="SSF52172">
    <property type="entry name" value="CheY-like"/>
    <property type="match status" value="1"/>
</dbReference>
<dbReference type="InterPro" id="IPR000792">
    <property type="entry name" value="Tscrpt_reg_LuxR_C"/>
</dbReference>
<dbReference type="PROSITE" id="PS50043">
    <property type="entry name" value="HTH_LUXR_2"/>
    <property type="match status" value="1"/>
</dbReference>
<dbReference type="PANTHER" id="PTHR45566">
    <property type="entry name" value="HTH-TYPE TRANSCRIPTIONAL REGULATOR YHJB-RELATED"/>
    <property type="match status" value="1"/>
</dbReference>